<reference evidence="2 3" key="1">
    <citation type="journal article" date="2010" name="J. Bacteriol.">
        <title>Genome sequences of Pelagibaca bermudensis HTCC2601T and Maritimibacter alkaliphilus HTCC2654T, the type strains of two marine Roseobacter genera.</title>
        <authorList>
            <person name="Thrash J.C."/>
            <person name="Cho J.C."/>
            <person name="Ferriera S."/>
            <person name="Johnson J."/>
            <person name="Vergin K.L."/>
            <person name="Giovannoni S.J."/>
        </authorList>
    </citation>
    <scope>NUCLEOTIDE SEQUENCE [LARGE SCALE GENOMIC DNA]</scope>
    <source>
        <strain evidence="2 3">HTCC2654</strain>
    </source>
</reference>
<protein>
    <submittedName>
        <fullName evidence="2">Uncharacterized protein</fullName>
    </submittedName>
</protein>
<feature type="region of interest" description="Disordered" evidence="1">
    <location>
        <begin position="1"/>
        <end position="31"/>
    </location>
</feature>
<proteinExistence type="predicted"/>
<gene>
    <name evidence="2" type="ORF">RB2654_14095</name>
</gene>
<dbReference type="AlphaFoldDB" id="A3VGL8"/>
<evidence type="ECO:0000313" key="2">
    <source>
        <dbReference type="EMBL" id="EAQ12423.1"/>
    </source>
</evidence>
<sequence length="31" mass="3357">MMSPLSKPPLVKSTNSTCSFPHSMKVLPPDV</sequence>
<name>A3VGL8_9RHOB</name>
<evidence type="ECO:0000313" key="3">
    <source>
        <dbReference type="Proteomes" id="UP000002931"/>
    </source>
</evidence>
<keyword evidence="3" id="KW-1185">Reference proteome</keyword>
<evidence type="ECO:0000256" key="1">
    <source>
        <dbReference type="SAM" id="MobiDB-lite"/>
    </source>
</evidence>
<accession>A3VGL8</accession>
<dbReference type="Proteomes" id="UP000002931">
    <property type="component" value="Unassembled WGS sequence"/>
</dbReference>
<dbReference type="HOGENOM" id="CLU_3397323_0_0_5"/>
<dbReference type="STRING" id="314271.RB2654_14095"/>
<comment type="caution">
    <text evidence="2">The sequence shown here is derived from an EMBL/GenBank/DDBJ whole genome shotgun (WGS) entry which is preliminary data.</text>
</comment>
<organism evidence="2 3">
    <name type="scientific">Maritimibacter alkaliphilus HTCC2654</name>
    <dbReference type="NCBI Taxonomy" id="314271"/>
    <lineage>
        <taxon>Bacteria</taxon>
        <taxon>Pseudomonadati</taxon>
        <taxon>Pseudomonadota</taxon>
        <taxon>Alphaproteobacteria</taxon>
        <taxon>Rhodobacterales</taxon>
        <taxon>Roseobacteraceae</taxon>
        <taxon>Maritimibacter</taxon>
    </lineage>
</organism>
<dbReference type="EMBL" id="AAMT01000008">
    <property type="protein sequence ID" value="EAQ12423.1"/>
    <property type="molecule type" value="Genomic_DNA"/>
</dbReference>